<proteinExistence type="predicted"/>
<name>X0U957_9ZZZZ</name>
<protein>
    <recommendedName>
        <fullName evidence="2">DUF1573 domain-containing protein</fullName>
    </recommendedName>
</protein>
<dbReference type="PANTHER" id="PTHR37833">
    <property type="entry name" value="LIPOPROTEIN-RELATED"/>
    <property type="match status" value="1"/>
</dbReference>
<dbReference type="Gene3D" id="2.60.40.10">
    <property type="entry name" value="Immunoglobulins"/>
    <property type="match status" value="1"/>
</dbReference>
<dbReference type="InterPro" id="IPR011467">
    <property type="entry name" value="DUF1573"/>
</dbReference>
<feature type="non-terminal residue" evidence="1">
    <location>
        <position position="278"/>
    </location>
</feature>
<dbReference type="Pfam" id="PF07610">
    <property type="entry name" value="DUF1573"/>
    <property type="match status" value="1"/>
</dbReference>
<feature type="non-terminal residue" evidence="1">
    <location>
        <position position="1"/>
    </location>
</feature>
<dbReference type="InterPro" id="IPR013783">
    <property type="entry name" value="Ig-like_fold"/>
</dbReference>
<accession>X0U957</accession>
<dbReference type="AlphaFoldDB" id="X0U957"/>
<gene>
    <name evidence="1" type="ORF">S01H1_28391</name>
</gene>
<comment type="caution">
    <text evidence="1">The sequence shown here is derived from an EMBL/GenBank/DDBJ whole genome shotgun (WGS) entry which is preliminary data.</text>
</comment>
<reference evidence="1" key="1">
    <citation type="journal article" date="2014" name="Front. Microbiol.">
        <title>High frequency of phylogenetically diverse reductive dehalogenase-homologous genes in deep subseafloor sedimentary metagenomes.</title>
        <authorList>
            <person name="Kawai M."/>
            <person name="Futagami T."/>
            <person name="Toyoda A."/>
            <person name="Takaki Y."/>
            <person name="Nishi S."/>
            <person name="Hori S."/>
            <person name="Arai W."/>
            <person name="Tsubouchi T."/>
            <person name="Morono Y."/>
            <person name="Uchiyama I."/>
            <person name="Ito T."/>
            <person name="Fujiyama A."/>
            <person name="Inagaki F."/>
            <person name="Takami H."/>
        </authorList>
    </citation>
    <scope>NUCLEOTIDE SEQUENCE</scope>
    <source>
        <strain evidence="1">Expedition CK06-06</strain>
    </source>
</reference>
<dbReference type="PANTHER" id="PTHR37833:SF1">
    <property type="entry name" value="SIGNAL PEPTIDE PROTEIN"/>
    <property type="match status" value="1"/>
</dbReference>
<dbReference type="EMBL" id="BARS01017348">
    <property type="protein sequence ID" value="GAF96887.1"/>
    <property type="molecule type" value="Genomic_DNA"/>
</dbReference>
<organism evidence="1">
    <name type="scientific">marine sediment metagenome</name>
    <dbReference type="NCBI Taxonomy" id="412755"/>
    <lineage>
        <taxon>unclassified sequences</taxon>
        <taxon>metagenomes</taxon>
        <taxon>ecological metagenomes</taxon>
    </lineage>
</organism>
<evidence type="ECO:0000313" key="1">
    <source>
        <dbReference type="EMBL" id="GAF96887.1"/>
    </source>
</evidence>
<evidence type="ECO:0008006" key="2">
    <source>
        <dbReference type="Google" id="ProtNLM"/>
    </source>
</evidence>
<sequence length="278" mass="29352">ILAGLYVFLVVVPGLLVGPAVPKVEVDSKVCDLGRVAADKTVTGSFQVTNTGRADLVIGRLRMDCLCGKVEMTAKRIGPGQSRRLRVEYHTPEADGPIASNVLVETNVPGERFLHLKVIGRMGPEGKTAAKLTARPEDPAGTDAGEGSLPAPGALRVILLYSPTCAGCDDVVAALAASRRRWGSRISIEKRTLDKVANFRGLLLYEEHYGSNETAAPKLFVGSSYLAGPGDIVARLDDVIGRELAAGSVTFIPPRPAEPTEPGGLPAEILAKFQGFSV</sequence>